<dbReference type="RefSeq" id="WP_203958798.1">
    <property type="nucleotide sequence ID" value="NZ_BOOV01000001.1"/>
</dbReference>
<name>A0A7W7DBJ2_9ACTN</name>
<gene>
    <name evidence="9" type="ORF">BJ982_005357</name>
</gene>
<evidence type="ECO:0000256" key="5">
    <source>
        <dbReference type="PROSITE-ProRule" id="PRU01091"/>
    </source>
</evidence>
<accession>A0A7W7DBJ2</accession>
<evidence type="ECO:0000313" key="10">
    <source>
        <dbReference type="Proteomes" id="UP000542210"/>
    </source>
</evidence>
<keyword evidence="7" id="KW-0472">Membrane</keyword>
<evidence type="ECO:0000256" key="3">
    <source>
        <dbReference type="ARBA" id="ARBA00023125"/>
    </source>
</evidence>
<evidence type="ECO:0000256" key="6">
    <source>
        <dbReference type="SAM" id="MobiDB-lite"/>
    </source>
</evidence>
<keyword evidence="3 5" id="KW-0238">DNA-binding</keyword>
<dbReference type="GO" id="GO:0006355">
    <property type="term" value="P:regulation of DNA-templated transcription"/>
    <property type="evidence" value="ECO:0007669"/>
    <property type="project" value="InterPro"/>
</dbReference>
<dbReference type="Pfam" id="PF03704">
    <property type="entry name" value="BTAD"/>
    <property type="match status" value="1"/>
</dbReference>
<reference evidence="9 10" key="1">
    <citation type="submission" date="2020-08" db="EMBL/GenBank/DDBJ databases">
        <title>Sequencing the genomes of 1000 actinobacteria strains.</title>
        <authorList>
            <person name="Klenk H.-P."/>
        </authorList>
    </citation>
    <scope>NUCLEOTIDE SEQUENCE [LARGE SCALE GENOMIC DNA]</scope>
    <source>
        <strain evidence="9 10">DSM 45784</strain>
    </source>
</reference>
<keyword evidence="2" id="KW-0805">Transcription regulation</keyword>
<dbReference type="InterPro" id="IPR051677">
    <property type="entry name" value="AfsR-DnrI-RedD_regulator"/>
</dbReference>
<dbReference type="Proteomes" id="UP000542210">
    <property type="component" value="Unassembled WGS sequence"/>
</dbReference>
<evidence type="ECO:0000256" key="1">
    <source>
        <dbReference type="ARBA" id="ARBA00005820"/>
    </source>
</evidence>
<dbReference type="InterPro" id="IPR016032">
    <property type="entry name" value="Sig_transdc_resp-reg_C-effctor"/>
</dbReference>
<feature type="transmembrane region" description="Helical" evidence="7">
    <location>
        <begin position="715"/>
        <end position="733"/>
    </location>
</feature>
<feature type="compositionally biased region" description="Low complexity" evidence="6">
    <location>
        <begin position="260"/>
        <end position="271"/>
    </location>
</feature>
<feature type="domain" description="OmpR/PhoB-type" evidence="8">
    <location>
        <begin position="1"/>
        <end position="104"/>
    </location>
</feature>
<feature type="transmembrane region" description="Helical" evidence="7">
    <location>
        <begin position="807"/>
        <end position="831"/>
    </location>
</feature>
<dbReference type="Gene3D" id="1.25.40.10">
    <property type="entry name" value="Tetratricopeptide repeat domain"/>
    <property type="match status" value="1"/>
</dbReference>
<proteinExistence type="inferred from homology"/>
<dbReference type="SUPFAM" id="SSF46894">
    <property type="entry name" value="C-terminal effector domain of the bipartite response regulators"/>
    <property type="match status" value="1"/>
</dbReference>
<dbReference type="Gene3D" id="1.10.10.10">
    <property type="entry name" value="Winged helix-like DNA-binding domain superfamily/Winged helix DNA-binding domain"/>
    <property type="match status" value="1"/>
</dbReference>
<keyword evidence="10" id="KW-1185">Reference proteome</keyword>
<dbReference type="Pfam" id="PF00486">
    <property type="entry name" value="Trans_reg_C"/>
    <property type="match status" value="1"/>
</dbReference>
<comment type="similarity">
    <text evidence="1">Belongs to the AfsR/DnrI/RedD regulatory family.</text>
</comment>
<dbReference type="SUPFAM" id="SSF52540">
    <property type="entry name" value="P-loop containing nucleoside triphosphate hydrolases"/>
    <property type="match status" value="1"/>
</dbReference>
<dbReference type="InterPro" id="IPR007111">
    <property type="entry name" value="NACHT_NTPase"/>
</dbReference>
<dbReference type="InterPro" id="IPR011990">
    <property type="entry name" value="TPR-like_helical_dom_sf"/>
</dbReference>
<dbReference type="InterPro" id="IPR005158">
    <property type="entry name" value="BTAD"/>
</dbReference>
<dbReference type="CDD" id="cd15831">
    <property type="entry name" value="BTAD"/>
    <property type="match status" value="1"/>
</dbReference>
<dbReference type="Gene3D" id="3.40.50.300">
    <property type="entry name" value="P-loop containing nucleotide triphosphate hydrolases"/>
    <property type="match status" value="1"/>
</dbReference>
<feature type="region of interest" description="Disordered" evidence="6">
    <location>
        <begin position="257"/>
        <end position="284"/>
    </location>
</feature>
<dbReference type="AlphaFoldDB" id="A0A7W7DBJ2"/>
<evidence type="ECO:0000256" key="7">
    <source>
        <dbReference type="SAM" id="Phobius"/>
    </source>
</evidence>
<comment type="caution">
    <text evidence="9">The sequence shown here is derived from an EMBL/GenBank/DDBJ whole genome shotgun (WGS) entry which is preliminary data.</text>
</comment>
<dbReference type="SUPFAM" id="SSF48452">
    <property type="entry name" value="TPR-like"/>
    <property type="match status" value="1"/>
</dbReference>
<feature type="transmembrane region" description="Helical" evidence="7">
    <location>
        <begin position="838"/>
        <end position="855"/>
    </location>
</feature>
<dbReference type="GO" id="GO:0000160">
    <property type="term" value="P:phosphorelay signal transduction system"/>
    <property type="evidence" value="ECO:0007669"/>
    <property type="project" value="InterPro"/>
</dbReference>
<feature type="transmembrane region" description="Helical" evidence="7">
    <location>
        <begin position="861"/>
        <end position="879"/>
    </location>
</feature>
<dbReference type="InterPro" id="IPR001867">
    <property type="entry name" value="OmpR/PhoB-type_DNA-bd"/>
</dbReference>
<keyword evidence="7" id="KW-1133">Transmembrane helix</keyword>
<evidence type="ECO:0000259" key="8">
    <source>
        <dbReference type="PROSITE" id="PS51755"/>
    </source>
</evidence>
<feature type="transmembrane region" description="Helical" evidence="7">
    <location>
        <begin position="739"/>
        <end position="757"/>
    </location>
</feature>
<dbReference type="GO" id="GO:0003677">
    <property type="term" value="F:DNA binding"/>
    <property type="evidence" value="ECO:0007669"/>
    <property type="project" value="UniProtKB-UniRule"/>
</dbReference>
<evidence type="ECO:0000256" key="4">
    <source>
        <dbReference type="ARBA" id="ARBA00023163"/>
    </source>
</evidence>
<protein>
    <submittedName>
        <fullName evidence="9">DNA-binding SARP family transcriptional activator</fullName>
    </submittedName>
</protein>
<dbReference type="Pfam" id="PF05729">
    <property type="entry name" value="NACHT"/>
    <property type="match status" value="1"/>
</dbReference>
<evidence type="ECO:0000256" key="2">
    <source>
        <dbReference type="ARBA" id="ARBA00023015"/>
    </source>
</evidence>
<keyword evidence="7" id="KW-0812">Transmembrane</keyword>
<feature type="transmembrane region" description="Helical" evidence="7">
    <location>
        <begin position="670"/>
        <end position="694"/>
    </location>
</feature>
<sequence>MGEALGTIRFSLLGPLKAWRDEEELDLGWARQQAVLAVLLLEMNRPVSVTALVDAVWGHDPPRNARSTVQTYVSRLRRVLQPGLPSNAPGAVLVSTDAGYQVRGDPSELDVAVFERHLAAAQDHRERGDAEAAVRRAAAALALWRGEPLGGLQGPRMEAERSRLSERHGLARELRAAVRVELGQSTEAIAELTRLIGDFPLQERPRALLMLALYRAGRQADALAAFQDVRRLLAEELGIDPGPELRDLHERILRGEDDLAGPAPRPAAAPDDGAEGGAAPGPHHRLDRAARELALAVTQQWTAEAARSLYRPKPVRVRWSSTGRPITATASAVLGEARAGRAERVELRGDLEELVAAFRRLPARQLVILGEPGAGKTVLATLLTLGLLDAPEPGEPTPVLVPLSSWNPRRDHLHTWLARKLVEDYPGLANRTAYGPDAAARLVSTGRVMPVLDGLDETPPGLHALAIDALDQAIAGGRPLVVTCRSTEYEKAVQHGGAILARAAVVEIEPVDVDDAITYLTARRRLGDDRWNPVAEHLRAHPEGPLAAALSTSLMVDLTRGAYADPTGDPADLLDDVRFPGQAEIEEHLLDAFLPAAYRPRPPAPGAPPQPPSRYRPEQAERWLTFLAGHLRRRHTHDLAWWELADGLPRRTRGLVLGLPPALLSALTGYLAAGPGAGLVYGASFALAGVIANGRGRRAGPVRVETRFRGTTGRFLTRFAIGLTVGVGLGLGWSLPLSVTLMLCAVFGLATGSHVWLDTPADATRASSPSAVLRQDRVATLSLTLSTVLALGLFYATAYTFSGDVRLIPVLGGVFDLELAVPAGVAAALLGRSLFGRVGAVTYGLAGAAVGGQVMATTSTFAFGLVVGHLFGLAVALGVTSSRAWGAFTVTRVWLALTGRAPLRLIRFLDDAHRRGVLRQTGGVYQFRHARLQDHLANGR</sequence>
<organism evidence="9 10">
    <name type="scientific">Sphaerisporangium siamense</name>
    <dbReference type="NCBI Taxonomy" id="795645"/>
    <lineage>
        <taxon>Bacteria</taxon>
        <taxon>Bacillati</taxon>
        <taxon>Actinomycetota</taxon>
        <taxon>Actinomycetes</taxon>
        <taxon>Streptosporangiales</taxon>
        <taxon>Streptosporangiaceae</taxon>
        <taxon>Sphaerisporangium</taxon>
    </lineage>
</organism>
<feature type="DNA-binding region" description="OmpR/PhoB-type" evidence="5">
    <location>
        <begin position="1"/>
        <end position="104"/>
    </location>
</feature>
<dbReference type="InterPro" id="IPR036388">
    <property type="entry name" value="WH-like_DNA-bd_sf"/>
</dbReference>
<evidence type="ECO:0000313" key="9">
    <source>
        <dbReference type="EMBL" id="MBB4703813.1"/>
    </source>
</evidence>
<dbReference type="EMBL" id="JACHND010000001">
    <property type="protein sequence ID" value="MBB4703813.1"/>
    <property type="molecule type" value="Genomic_DNA"/>
</dbReference>
<dbReference type="SMART" id="SM01043">
    <property type="entry name" value="BTAD"/>
    <property type="match status" value="1"/>
</dbReference>
<dbReference type="PANTHER" id="PTHR35807">
    <property type="entry name" value="TRANSCRIPTIONAL REGULATOR REDD-RELATED"/>
    <property type="match status" value="1"/>
</dbReference>
<keyword evidence="4" id="KW-0804">Transcription</keyword>
<dbReference type="PANTHER" id="PTHR35807:SF1">
    <property type="entry name" value="TRANSCRIPTIONAL REGULATOR REDD"/>
    <property type="match status" value="1"/>
</dbReference>
<dbReference type="PROSITE" id="PS51755">
    <property type="entry name" value="OMPR_PHOB"/>
    <property type="match status" value="1"/>
</dbReference>
<dbReference type="InterPro" id="IPR027417">
    <property type="entry name" value="P-loop_NTPase"/>
</dbReference>
<feature type="transmembrane region" description="Helical" evidence="7">
    <location>
        <begin position="778"/>
        <end position="801"/>
    </location>
</feature>
<dbReference type="SMART" id="SM00862">
    <property type="entry name" value="Trans_reg_C"/>
    <property type="match status" value="1"/>
</dbReference>